<keyword evidence="1" id="KW-0479">Metal-binding</keyword>
<evidence type="ECO:0000313" key="7">
    <source>
        <dbReference type="Proteomes" id="UP001431209"/>
    </source>
</evidence>
<feature type="domain" description="MYND-type" evidence="5">
    <location>
        <begin position="10"/>
        <end position="46"/>
    </location>
</feature>
<dbReference type="PROSITE" id="PS50865">
    <property type="entry name" value="ZF_MYND_2"/>
    <property type="match status" value="1"/>
</dbReference>
<dbReference type="PROSITE" id="PS01360">
    <property type="entry name" value="ZF_MYND_1"/>
    <property type="match status" value="1"/>
</dbReference>
<dbReference type="AlphaFoldDB" id="A0AAW2ZG69"/>
<dbReference type="EMBL" id="JAOPGA020001475">
    <property type="protein sequence ID" value="KAL0488771.1"/>
    <property type="molecule type" value="Genomic_DNA"/>
</dbReference>
<protein>
    <submittedName>
        <fullName evidence="6">Zmynd10</fullName>
    </submittedName>
</protein>
<proteinExistence type="predicted"/>
<evidence type="ECO:0000256" key="3">
    <source>
        <dbReference type="ARBA" id="ARBA00022833"/>
    </source>
</evidence>
<organism evidence="6 7">
    <name type="scientific">Acrasis kona</name>
    <dbReference type="NCBI Taxonomy" id="1008807"/>
    <lineage>
        <taxon>Eukaryota</taxon>
        <taxon>Discoba</taxon>
        <taxon>Heterolobosea</taxon>
        <taxon>Tetramitia</taxon>
        <taxon>Eutetramitia</taxon>
        <taxon>Acrasidae</taxon>
        <taxon>Acrasis</taxon>
    </lineage>
</organism>
<name>A0AAW2ZG69_9EUKA</name>
<dbReference type="Gene3D" id="6.10.140.2220">
    <property type="match status" value="1"/>
</dbReference>
<evidence type="ECO:0000256" key="4">
    <source>
        <dbReference type="PROSITE-ProRule" id="PRU00134"/>
    </source>
</evidence>
<evidence type="ECO:0000256" key="2">
    <source>
        <dbReference type="ARBA" id="ARBA00022771"/>
    </source>
</evidence>
<comment type="caution">
    <text evidence="6">The sequence shown here is derived from an EMBL/GenBank/DDBJ whole genome shotgun (WGS) entry which is preliminary data.</text>
</comment>
<keyword evidence="2 4" id="KW-0863">Zinc-finger</keyword>
<dbReference type="SUPFAM" id="SSF144232">
    <property type="entry name" value="HIT/MYND zinc finger-like"/>
    <property type="match status" value="1"/>
</dbReference>
<keyword evidence="7" id="KW-1185">Reference proteome</keyword>
<dbReference type="GO" id="GO:0008270">
    <property type="term" value="F:zinc ion binding"/>
    <property type="evidence" value="ECO:0007669"/>
    <property type="project" value="UniProtKB-KW"/>
</dbReference>
<dbReference type="Pfam" id="PF01753">
    <property type="entry name" value="zf-MYND"/>
    <property type="match status" value="1"/>
</dbReference>
<dbReference type="InterPro" id="IPR002893">
    <property type="entry name" value="Znf_MYND"/>
</dbReference>
<accession>A0AAW2ZG69</accession>
<gene>
    <name evidence="6" type="ORF">AKO1_003851</name>
</gene>
<sequence length="241" mass="27406">MSNQNTNNKCENCGKIAPQQCSRCKNAYYCSIDCQKTKWQEHKKVCVVPEKILNNTWWKKHAKCDDGSLHEGRLELISWKSISELGEEIGWGNVIIKEADDLREKFEKQFKGDEEKFYKYRPEAFRWTCCGTSGCCKFGCDHHGLGSKPCSCDFCHMGEPIPDEIYNKKTAENMGLKLPRGPDKRSFNPQQAAIAKMMRGLYGLDDKTASGIIPEAVSKVKSFSSAMKHSTVFNNVELKKK</sequence>
<reference evidence="6 7" key="1">
    <citation type="submission" date="2024-03" db="EMBL/GenBank/DDBJ databases">
        <title>The Acrasis kona genome and developmental transcriptomes reveal deep origins of eukaryotic multicellular pathways.</title>
        <authorList>
            <person name="Sheikh S."/>
            <person name="Fu C.-J."/>
            <person name="Brown M.W."/>
            <person name="Baldauf S.L."/>
        </authorList>
    </citation>
    <scope>NUCLEOTIDE SEQUENCE [LARGE SCALE GENOMIC DNA]</scope>
    <source>
        <strain evidence="6 7">ATCC MYA-3509</strain>
    </source>
</reference>
<evidence type="ECO:0000256" key="1">
    <source>
        <dbReference type="ARBA" id="ARBA00022723"/>
    </source>
</evidence>
<keyword evidence="3" id="KW-0862">Zinc</keyword>
<evidence type="ECO:0000313" key="6">
    <source>
        <dbReference type="EMBL" id="KAL0488771.1"/>
    </source>
</evidence>
<evidence type="ECO:0000259" key="5">
    <source>
        <dbReference type="PROSITE" id="PS50865"/>
    </source>
</evidence>
<dbReference type="Proteomes" id="UP001431209">
    <property type="component" value="Unassembled WGS sequence"/>
</dbReference>